<dbReference type="Pfam" id="PF03773">
    <property type="entry name" value="ArsP_1"/>
    <property type="match status" value="1"/>
</dbReference>
<evidence type="ECO:0008006" key="10">
    <source>
        <dbReference type="Google" id="ProtNLM"/>
    </source>
</evidence>
<dbReference type="STRING" id="906968.Trebr_0138"/>
<dbReference type="RefSeq" id="WP_013757312.1">
    <property type="nucleotide sequence ID" value="NC_015500.1"/>
</dbReference>
<keyword evidence="9" id="KW-1185">Reference proteome</keyword>
<dbReference type="AlphaFoldDB" id="F4LLB4"/>
<dbReference type="GO" id="GO:0005886">
    <property type="term" value="C:plasma membrane"/>
    <property type="evidence" value="ECO:0007669"/>
    <property type="project" value="UniProtKB-SubCell"/>
</dbReference>
<keyword evidence="5 7" id="KW-1133">Transmembrane helix</keyword>
<keyword evidence="4 7" id="KW-0812">Transmembrane</keyword>
<dbReference type="PANTHER" id="PTHR34184">
    <property type="entry name" value="UPF0718 PROTEIN YCGR"/>
    <property type="match status" value="1"/>
</dbReference>
<evidence type="ECO:0000256" key="7">
    <source>
        <dbReference type="SAM" id="Phobius"/>
    </source>
</evidence>
<evidence type="ECO:0000256" key="2">
    <source>
        <dbReference type="ARBA" id="ARBA00006386"/>
    </source>
</evidence>
<protein>
    <recommendedName>
        <fullName evidence="10">Permease</fullName>
    </recommendedName>
</protein>
<evidence type="ECO:0000256" key="4">
    <source>
        <dbReference type="ARBA" id="ARBA00022692"/>
    </source>
</evidence>
<evidence type="ECO:0000256" key="6">
    <source>
        <dbReference type="ARBA" id="ARBA00023136"/>
    </source>
</evidence>
<dbReference type="InterPro" id="IPR052923">
    <property type="entry name" value="UPF0718"/>
</dbReference>
<sequence length="331" mass="35002">MWEIVRRECVYLWYYVCLQVQLIVPYWVLGLLLGSAVSVFLKDRIASLFLASARTSEPQNAELRTAELQNAAPRFGGKKNAEPRTVSFRGLVPASLLGIASPLCMYGTVPLAASFSVAGAGDGILAAFMTASVLLNPQLLLYTAALGKTAVAVRFASCLLCGVAAGFAVRLYCRVRGKPFFKFTGFSAATSRDTDPNAALRYLKNLWRNVRATGPWFLAGIAAAAAYQRYVPAEVVGRLFGKHEAFGLLTAAALGVPLYVCGGGTVALMAGWLADGMSMGAAAAFMISGPATKITNLGALKTVLGSGHFFAYIGFSVVFAAAAGFVTDLFC</sequence>
<name>F4LLB4_TREBD</name>
<proteinExistence type="inferred from homology"/>
<accession>F4LLB4</accession>
<feature type="transmembrane region" description="Helical" evidence="7">
    <location>
        <begin position="309"/>
        <end position="330"/>
    </location>
</feature>
<evidence type="ECO:0000313" key="8">
    <source>
        <dbReference type="EMBL" id="AEE15592.1"/>
    </source>
</evidence>
<dbReference type="InterPro" id="IPR005524">
    <property type="entry name" value="DUF318"/>
</dbReference>
<feature type="transmembrane region" description="Helical" evidence="7">
    <location>
        <begin position="124"/>
        <end position="145"/>
    </location>
</feature>
<dbReference type="Proteomes" id="UP000006546">
    <property type="component" value="Chromosome"/>
</dbReference>
<evidence type="ECO:0000256" key="3">
    <source>
        <dbReference type="ARBA" id="ARBA00022475"/>
    </source>
</evidence>
<organism evidence="8 9">
    <name type="scientific">Treponema brennaborense (strain DSM 12168 / CIP 105900 / DD5/3)</name>
    <dbReference type="NCBI Taxonomy" id="906968"/>
    <lineage>
        <taxon>Bacteria</taxon>
        <taxon>Pseudomonadati</taxon>
        <taxon>Spirochaetota</taxon>
        <taxon>Spirochaetia</taxon>
        <taxon>Spirochaetales</taxon>
        <taxon>Treponemataceae</taxon>
        <taxon>Treponema</taxon>
    </lineage>
</organism>
<keyword evidence="3" id="KW-1003">Cell membrane</keyword>
<dbReference type="HOGENOM" id="CLU_049002_1_0_12"/>
<evidence type="ECO:0000256" key="5">
    <source>
        <dbReference type="ARBA" id="ARBA00022989"/>
    </source>
</evidence>
<comment type="subcellular location">
    <subcellularLocation>
        <location evidence="1">Cell membrane</location>
        <topology evidence="1">Multi-pass membrane protein</topology>
    </subcellularLocation>
</comment>
<keyword evidence="6 7" id="KW-0472">Membrane</keyword>
<feature type="transmembrane region" description="Helical" evidence="7">
    <location>
        <begin position="12"/>
        <end position="41"/>
    </location>
</feature>
<dbReference type="KEGG" id="tbe:Trebr_0138"/>
<feature type="transmembrane region" description="Helical" evidence="7">
    <location>
        <begin position="248"/>
        <end position="273"/>
    </location>
</feature>
<dbReference type="EMBL" id="CP002696">
    <property type="protein sequence ID" value="AEE15592.1"/>
    <property type="molecule type" value="Genomic_DNA"/>
</dbReference>
<dbReference type="OrthoDB" id="9810876at2"/>
<evidence type="ECO:0000256" key="1">
    <source>
        <dbReference type="ARBA" id="ARBA00004651"/>
    </source>
</evidence>
<dbReference type="eggNOG" id="COG0701">
    <property type="taxonomic scope" value="Bacteria"/>
</dbReference>
<gene>
    <name evidence="8" type="ordered locus">Trebr_0138</name>
</gene>
<comment type="similarity">
    <text evidence="2">Belongs to the UPF0718 family.</text>
</comment>
<feature type="transmembrane region" description="Helical" evidence="7">
    <location>
        <begin position="91"/>
        <end position="112"/>
    </location>
</feature>
<reference evidence="9" key="1">
    <citation type="submission" date="2011-04" db="EMBL/GenBank/DDBJ databases">
        <title>The complete genome of Treponema brennaborense DSM 12168.</title>
        <authorList>
            <person name="Lucas S."/>
            <person name="Han J."/>
            <person name="Lapidus A."/>
            <person name="Bruce D."/>
            <person name="Goodwin L."/>
            <person name="Pitluck S."/>
            <person name="Peters L."/>
            <person name="Kyrpides N."/>
            <person name="Mavromatis K."/>
            <person name="Ivanova N."/>
            <person name="Mikhailova N."/>
            <person name="Pagani I."/>
            <person name="Teshima H."/>
            <person name="Detter J.C."/>
            <person name="Tapia R."/>
            <person name="Han C."/>
            <person name="Land M."/>
            <person name="Hauser L."/>
            <person name="Markowitz V."/>
            <person name="Cheng J.-F."/>
            <person name="Hugenholtz P."/>
            <person name="Woyke T."/>
            <person name="Wu D."/>
            <person name="Gronow S."/>
            <person name="Wellnitz S."/>
            <person name="Brambilla E."/>
            <person name="Klenk H.-P."/>
            <person name="Eisen J.A."/>
        </authorList>
    </citation>
    <scope>NUCLEOTIDE SEQUENCE [LARGE SCALE GENOMIC DNA]</scope>
    <source>
        <strain evidence="9">DSM 12168 / CIP 105900 / DD5/3</strain>
    </source>
</reference>
<feature type="transmembrane region" description="Helical" evidence="7">
    <location>
        <begin position="151"/>
        <end position="173"/>
    </location>
</feature>
<evidence type="ECO:0000313" key="9">
    <source>
        <dbReference type="Proteomes" id="UP000006546"/>
    </source>
</evidence>
<dbReference type="PANTHER" id="PTHR34184:SF4">
    <property type="entry name" value="UPF0718 PROTEIN YCGR"/>
    <property type="match status" value="1"/>
</dbReference>